<dbReference type="Gene3D" id="2.60.120.330">
    <property type="entry name" value="B-lactam Antibiotic, Isopenicillin N Synthase, Chain"/>
    <property type="match status" value="1"/>
</dbReference>
<dbReference type="PANTHER" id="PTHR10209:SF886">
    <property type="entry name" value="UPF0676 PROTEIN C1494.01"/>
    <property type="match status" value="1"/>
</dbReference>
<protein>
    <submittedName>
        <fullName evidence="7">Isopenicillin N synthase family oxygenase</fullName>
    </submittedName>
</protein>
<dbReference type="AlphaFoldDB" id="A0A370P123"/>
<dbReference type="PROSITE" id="PS51471">
    <property type="entry name" value="FE2OG_OXY"/>
    <property type="match status" value="1"/>
</dbReference>
<keyword evidence="3 5" id="KW-0560">Oxidoreductase</keyword>
<feature type="domain" description="Fe2OG dioxygenase" evidence="6">
    <location>
        <begin position="186"/>
        <end position="298"/>
    </location>
</feature>
<dbReference type="InterPro" id="IPR005123">
    <property type="entry name" value="Oxoglu/Fe-dep_dioxygenase_dom"/>
</dbReference>
<keyword evidence="2 5" id="KW-0479">Metal-binding</keyword>
<accession>A0A370P123</accession>
<keyword evidence="8" id="KW-1185">Reference proteome</keyword>
<gene>
    <name evidence="7" type="ORF">DN412_03655</name>
</gene>
<dbReference type="Pfam" id="PF14226">
    <property type="entry name" value="DIOX_N"/>
    <property type="match status" value="1"/>
</dbReference>
<evidence type="ECO:0000313" key="8">
    <source>
        <dbReference type="Proteomes" id="UP000255165"/>
    </source>
</evidence>
<dbReference type="RefSeq" id="WP_115013282.1">
    <property type="nucleotide sequence ID" value="NZ_QKWJ01000003.1"/>
</dbReference>
<dbReference type="GO" id="GO:0046872">
    <property type="term" value="F:metal ion binding"/>
    <property type="evidence" value="ECO:0007669"/>
    <property type="project" value="UniProtKB-KW"/>
</dbReference>
<evidence type="ECO:0000256" key="5">
    <source>
        <dbReference type="RuleBase" id="RU003682"/>
    </source>
</evidence>
<dbReference type="SUPFAM" id="SSF51197">
    <property type="entry name" value="Clavaminate synthase-like"/>
    <property type="match status" value="1"/>
</dbReference>
<dbReference type="InterPro" id="IPR026992">
    <property type="entry name" value="DIOX_N"/>
</dbReference>
<sequence length="332" mass="37459">MTTLTASPYTLTELDKEACMGGQGSETHAREVRRIDLSNFEARRTQITEALWAAATDVGFFQLVNHGIDLTQVQGAFEMAQRFFALPDGVKAQYPLQRALNSGWESKAQVRPSTGTHDQKESYQITLPHMAPLWPTEDELPAFRAVMLAFEAQCWQVGMRVLSCFAEKLGFARDFFTRAHDPSRPTYQSTLRLLHYFPSDPSVPSGLWRAGAHTDFDCLTLLFQRAGQGGLQLCPGKEMDGQEWTSIEPADDIITCNIGDMLMRWSDDQLPSNFHRVRNPQPHEYQGSRYSLAFFCQANRDVMIESPSGKYAPISAEDYLRQRVAANFQATM</sequence>
<evidence type="ECO:0000256" key="4">
    <source>
        <dbReference type="ARBA" id="ARBA00023004"/>
    </source>
</evidence>
<proteinExistence type="inferred from homology"/>
<organism evidence="7 8">
    <name type="scientific">Cupriavidus lacunae</name>
    <dbReference type="NCBI Taxonomy" id="2666307"/>
    <lineage>
        <taxon>Bacteria</taxon>
        <taxon>Pseudomonadati</taxon>
        <taxon>Pseudomonadota</taxon>
        <taxon>Betaproteobacteria</taxon>
        <taxon>Burkholderiales</taxon>
        <taxon>Burkholderiaceae</taxon>
        <taxon>Cupriavidus</taxon>
    </lineage>
</organism>
<dbReference type="PANTHER" id="PTHR10209">
    <property type="entry name" value="OXIDOREDUCTASE, 2OG-FE II OXYGENASE FAMILY PROTEIN"/>
    <property type="match status" value="1"/>
</dbReference>
<evidence type="ECO:0000259" key="6">
    <source>
        <dbReference type="PROSITE" id="PS51471"/>
    </source>
</evidence>
<dbReference type="InterPro" id="IPR027443">
    <property type="entry name" value="IPNS-like_sf"/>
</dbReference>
<dbReference type="Pfam" id="PF03171">
    <property type="entry name" value="2OG-FeII_Oxy"/>
    <property type="match status" value="1"/>
</dbReference>
<dbReference type="GO" id="GO:0016491">
    <property type="term" value="F:oxidoreductase activity"/>
    <property type="evidence" value="ECO:0007669"/>
    <property type="project" value="UniProtKB-KW"/>
</dbReference>
<dbReference type="EMBL" id="QKWJ01000003">
    <property type="protein sequence ID" value="RDK11468.1"/>
    <property type="molecule type" value="Genomic_DNA"/>
</dbReference>
<evidence type="ECO:0000313" key="7">
    <source>
        <dbReference type="EMBL" id="RDK11468.1"/>
    </source>
</evidence>
<comment type="similarity">
    <text evidence="1 5">Belongs to the iron/ascorbate-dependent oxidoreductase family.</text>
</comment>
<reference evidence="7 8" key="1">
    <citation type="submission" date="2018-06" db="EMBL/GenBank/DDBJ databases">
        <authorList>
            <person name="Feng T."/>
            <person name="Jeon C.O."/>
        </authorList>
    </citation>
    <scope>NUCLEOTIDE SEQUENCE [LARGE SCALE GENOMIC DNA]</scope>
    <source>
        <strain evidence="7 8">S23</strain>
    </source>
</reference>
<dbReference type="InterPro" id="IPR044861">
    <property type="entry name" value="IPNS-like_FE2OG_OXY"/>
</dbReference>
<name>A0A370P123_9BURK</name>
<comment type="caution">
    <text evidence="7">The sequence shown here is derived from an EMBL/GenBank/DDBJ whole genome shotgun (WGS) entry which is preliminary data.</text>
</comment>
<dbReference type="Proteomes" id="UP000255165">
    <property type="component" value="Unassembled WGS sequence"/>
</dbReference>
<keyword evidence="4 5" id="KW-0408">Iron</keyword>
<evidence type="ECO:0000256" key="2">
    <source>
        <dbReference type="ARBA" id="ARBA00022723"/>
    </source>
</evidence>
<evidence type="ECO:0000256" key="3">
    <source>
        <dbReference type="ARBA" id="ARBA00023002"/>
    </source>
</evidence>
<evidence type="ECO:0000256" key="1">
    <source>
        <dbReference type="ARBA" id="ARBA00008056"/>
    </source>
</evidence>